<dbReference type="InterPro" id="IPR012434">
    <property type="entry name" value="DUF1631"/>
</dbReference>
<dbReference type="Pfam" id="PF07793">
    <property type="entry name" value="DUF1631"/>
    <property type="match status" value="1"/>
</dbReference>
<evidence type="ECO:0000313" key="2">
    <source>
        <dbReference type="Proteomes" id="UP000193450"/>
    </source>
</evidence>
<name>A0A1X9NAR1_9GAMM</name>
<evidence type="ECO:0008006" key="3">
    <source>
        <dbReference type="Google" id="ProtNLM"/>
    </source>
</evidence>
<dbReference type="Proteomes" id="UP000193450">
    <property type="component" value="Chromosome"/>
</dbReference>
<gene>
    <name evidence="1" type="ORF">BST96_11585</name>
</gene>
<dbReference type="AlphaFoldDB" id="A0A1X9NAR1"/>
<proteinExistence type="predicted"/>
<dbReference type="EMBL" id="CP019343">
    <property type="protein sequence ID" value="ARN74706.1"/>
    <property type="molecule type" value="Genomic_DNA"/>
</dbReference>
<sequence length="717" mass="81185">MGEQGPNSSLERERILTACRELIIKWVQVNFSAYFDTLDDRLFSLADKADNNDDQNRYFQIRGDLQHGKSIVQQAYLQQIYKAFDNYQANQATSSDYSNNLGKLTEPAPEDELNLSLIDNNELEEKLAIGSMSRKASALHSEMLYALNQRLAALRGGQKLTDQGNPIAPAVFGEAMKQSIDSISMDNRSKLLIYKIFESAFISKINKLYELVNHHFESHGVLPHLSYHIQKNASAQIAEQLPEELQEQTSAASMANQVNLIDAIRLLQQQLQPQAPQPRAQASPPVSQIIAGIQQLQQNAGALLKALESPQAVATSNPASLKQQAEQAVKKSDEVDAHIIEIVGLLFEYMLNDQQLPDSIKALLSYLHTPFLKIAVIDKDFFDHPEHPARQLLNSLVAAGERWVEPSGKHKNDVFQQIKNVVQRLLNEFDNDVRLFSELAFEFNQYLRQHSRRIRLAEKRAMQAAQGENKLKEIRLKVDAYLKKKSSELQLPPSIHTLLFEPWANFLSFNLLRFGSRSEQWREAALAVDDILWLSQPHGADDWHARKRAQELRKTLLPLLQSGFETVGYDSNQGKRLLEALMQRQQDTSTAATPVTTPVSANIDDVDIASQSREAAEGDKVIMMLRKTQPGTWFEFNADSKTPQRAKLAWANTDTLHFMFVNRMGQQVSAKTGQELASDIRAGKTRILQTLEGKPFFEKAMERVLEQLRQREQNNPD</sequence>
<organism evidence="1 2">
    <name type="scientific">Oceanicoccus sagamiensis</name>
    <dbReference type="NCBI Taxonomy" id="716816"/>
    <lineage>
        <taxon>Bacteria</taxon>
        <taxon>Pseudomonadati</taxon>
        <taxon>Pseudomonadota</taxon>
        <taxon>Gammaproteobacteria</taxon>
        <taxon>Cellvibrionales</taxon>
        <taxon>Spongiibacteraceae</taxon>
        <taxon>Oceanicoccus</taxon>
    </lineage>
</organism>
<reference evidence="1 2" key="1">
    <citation type="submission" date="2016-11" db="EMBL/GenBank/DDBJ databases">
        <title>Trade-off between light-utilization and light-protection in marine flavobacteria.</title>
        <authorList>
            <person name="Kumagai Y."/>
        </authorList>
    </citation>
    <scope>NUCLEOTIDE SEQUENCE [LARGE SCALE GENOMIC DNA]</scope>
    <source>
        <strain evidence="1 2">NBRC 107125</strain>
    </source>
</reference>
<evidence type="ECO:0000313" key="1">
    <source>
        <dbReference type="EMBL" id="ARN74706.1"/>
    </source>
</evidence>
<keyword evidence="2" id="KW-1185">Reference proteome</keyword>
<dbReference type="STRING" id="716816.BST96_11585"/>
<dbReference type="KEGG" id="osg:BST96_11585"/>
<protein>
    <recommendedName>
        <fullName evidence="3">Thymidine phosphorylase</fullName>
    </recommendedName>
</protein>
<accession>A0A1X9NAR1</accession>